<proteinExistence type="predicted"/>
<sequence>MGSSRCKSGDAGVSLPMIGLSKWSQIAPFLPVGRETWRKLCLAGKAPRPIRLSEKCTVYKNEEIHKYLQSPLDYVANPEVESVA</sequence>
<dbReference type="OrthoDB" id="8548202at2"/>
<name>A0A248VMR1_9BURK</name>
<evidence type="ECO:0000313" key="1">
    <source>
        <dbReference type="EMBL" id="ASW00155.1"/>
    </source>
</evidence>
<accession>A0A248VMR1</accession>
<dbReference type="Proteomes" id="UP000215158">
    <property type="component" value="Chromosome 1"/>
</dbReference>
<dbReference type="EMBL" id="CP022989">
    <property type="protein sequence ID" value="ASW00155.1"/>
    <property type="molecule type" value="Genomic_DNA"/>
</dbReference>
<evidence type="ECO:0000313" key="2">
    <source>
        <dbReference type="Proteomes" id="UP000215158"/>
    </source>
</evidence>
<keyword evidence="2" id="KW-1185">Reference proteome</keyword>
<gene>
    <name evidence="1" type="ORF">CJU94_19590</name>
</gene>
<protein>
    <submittedName>
        <fullName evidence="1">Transcriptional regulator</fullName>
    </submittedName>
</protein>
<dbReference type="AlphaFoldDB" id="A0A248VMR1"/>
<reference evidence="1 2" key="1">
    <citation type="submission" date="2017-08" db="EMBL/GenBank/DDBJ databases">
        <title>Identification and genetic characteristics of simultaneous BTEX- and naphthalene-degrading Paraburkholderia sp. BN5 isolated from petroleum-contaminated soil.</title>
        <authorList>
            <person name="Lee Y."/>
            <person name="Jeon C.O."/>
        </authorList>
    </citation>
    <scope>NUCLEOTIDE SEQUENCE [LARGE SCALE GENOMIC DNA]</scope>
    <source>
        <strain evidence="1 2">BN5</strain>
    </source>
</reference>
<organism evidence="1 2">
    <name type="scientific">Paraburkholderia aromaticivorans</name>
    <dbReference type="NCBI Taxonomy" id="2026199"/>
    <lineage>
        <taxon>Bacteria</taxon>
        <taxon>Pseudomonadati</taxon>
        <taxon>Pseudomonadota</taxon>
        <taxon>Betaproteobacteria</taxon>
        <taxon>Burkholderiales</taxon>
        <taxon>Burkholderiaceae</taxon>
        <taxon>Paraburkholderia</taxon>
    </lineage>
</organism>
<dbReference type="KEGG" id="parb:CJU94_19590"/>